<evidence type="ECO:0008006" key="7">
    <source>
        <dbReference type="Google" id="ProtNLM"/>
    </source>
</evidence>
<dbReference type="GO" id="GO:0016197">
    <property type="term" value="P:endosomal transport"/>
    <property type="evidence" value="ECO:0007669"/>
    <property type="project" value="TreeGrafter"/>
</dbReference>
<evidence type="ECO:0000313" key="5">
    <source>
        <dbReference type="EMBL" id="GJQ14117.1"/>
    </source>
</evidence>
<dbReference type="Proteomes" id="UP001061958">
    <property type="component" value="Unassembled WGS sequence"/>
</dbReference>
<evidence type="ECO:0000256" key="2">
    <source>
        <dbReference type="PIRNR" id="PIRNR007949"/>
    </source>
</evidence>
<evidence type="ECO:0000256" key="1">
    <source>
        <dbReference type="ARBA" id="ARBA00009250"/>
    </source>
</evidence>
<keyword evidence="6" id="KW-1185">Reference proteome</keyword>
<evidence type="ECO:0000259" key="3">
    <source>
        <dbReference type="Pfam" id="PF04840"/>
    </source>
</evidence>
<organism evidence="5 6">
    <name type="scientific">Galdieria partita</name>
    <dbReference type="NCBI Taxonomy" id="83374"/>
    <lineage>
        <taxon>Eukaryota</taxon>
        <taxon>Rhodophyta</taxon>
        <taxon>Bangiophyceae</taxon>
        <taxon>Galdieriales</taxon>
        <taxon>Galdieriaceae</taxon>
        <taxon>Galdieria</taxon>
    </lineage>
</organism>
<evidence type="ECO:0000313" key="6">
    <source>
        <dbReference type="Proteomes" id="UP001061958"/>
    </source>
</evidence>
<dbReference type="GO" id="GO:0005765">
    <property type="term" value="C:lysosomal membrane"/>
    <property type="evidence" value="ECO:0007669"/>
    <property type="project" value="TreeGrafter"/>
</dbReference>
<reference evidence="5" key="1">
    <citation type="journal article" date="2022" name="Proc. Natl. Acad. Sci. U.S.A.">
        <title>Life cycle and functional genomics of the unicellular red alga Galdieria for elucidating algal and plant evolution and industrial use.</title>
        <authorList>
            <person name="Hirooka S."/>
            <person name="Itabashi T."/>
            <person name="Ichinose T.M."/>
            <person name="Onuma R."/>
            <person name="Fujiwara T."/>
            <person name="Yamashita S."/>
            <person name="Jong L.W."/>
            <person name="Tomita R."/>
            <person name="Iwane A.H."/>
            <person name="Miyagishima S.Y."/>
        </authorList>
    </citation>
    <scope>NUCLEOTIDE SEQUENCE</scope>
    <source>
        <strain evidence="5">NBRC 102759</strain>
    </source>
</reference>
<dbReference type="EMBL" id="BQMJ01000051">
    <property type="protein sequence ID" value="GJQ14117.1"/>
    <property type="molecule type" value="Genomic_DNA"/>
</dbReference>
<dbReference type="GO" id="GO:0030897">
    <property type="term" value="C:HOPS complex"/>
    <property type="evidence" value="ECO:0007669"/>
    <property type="project" value="TreeGrafter"/>
</dbReference>
<gene>
    <name evidence="5" type="ORF">GpartN1_g5908.t1</name>
</gene>
<protein>
    <recommendedName>
        <fullName evidence="7">Vacuolar protein sorting-associated protein 16 homolog</fullName>
    </recommendedName>
</protein>
<reference evidence="5" key="2">
    <citation type="submission" date="2022-01" db="EMBL/GenBank/DDBJ databases">
        <authorList>
            <person name="Hirooka S."/>
            <person name="Miyagishima S.Y."/>
        </authorList>
    </citation>
    <scope>NUCLEOTIDE SEQUENCE</scope>
    <source>
        <strain evidence="5">NBRC 102759</strain>
    </source>
</reference>
<dbReference type="OrthoDB" id="1792at2759"/>
<dbReference type="PIRSF" id="PIRSF007949">
    <property type="entry name" value="VPS16"/>
    <property type="match status" value="1"/>
</dbReference>
<proteinExistence type="inferred from homology"/>
<accession>A0A9C7Q222</accession>
<dbReference type="PANTHER" id="PTHR12811:SF0">
    <property type="entry name" value="VACUOLAR PROTEIN SORTING-ASSOCIATED PROTEIN 16 HOMOLOG"/>
    <property type="match status" value="1"/>
</dbReference>
<name>A0A9C7Q222_9RHOD</name>
<dbReference type="AlphaFoldDB" id="A0A9C7Q222"/>
<dbReference type="InterPro" id="IPR006925">
    <property type="entry name" value="Vps16_C"/>
</dbReference>
<feature type="domain" description="Vps16 N-terminal" evidence="4">
    <location>
        <begin position="287"/>
        <end position="501"/>
    </location>
</feature>
<dbReference type="GO" id="GO:0006886">
    <property type="term" value="P:intracellular protein transport"/>
    <property type="evidence" value="ECO:0007669"/>
    <property type="project" value="InterPro"/>
</dbReference>
<dbReference type="PANTHER" id="PTHR12811">
    <property type="entry name" value="VACUOLAR PROTEIN SORTING VPS16"/>
    <property type="match status" value="1"/>
</dbReference>
<dbReference type="Pfam" id="PF04840">
    <property type="entry name" value="Vps16_C"/>
    <property type="match status" value="1"/>
</dbReference>
<dbReference type="GO" id="GO:0005768">
    <property type="term" value="C:endosome"/>
    <property type="evidence" value="ECO:0007669"/>
    <property type="project" value="TreeGrafter"/>
</dbReference>
<sequence length="948" mass="108961">MAQWLNQYASEHDLLSIDSPTTKANLQNSFSGLEKADDGDCEWMLLGTEPYCKRTLATAPEWKDLLRLQDCIFCAAPNAGPLCFIPGHGWGSVDEQSLLLKRNIYLFTCSGKLLTVNSLQAERFVSSKQSFVTTKSLREAGFLQDESMLLIFEDGTLARVLQDSPVVYIIGTISDVLEQEGGSLVHSAIITNGDCFIVETTRKNFYLVQDILRGKFLIQRFAIDENRAKTNIPTTCYQVLTFNPASATGGSSPNHDIQILVGYEDGAVILSNLYDYLLLHQLEGRYFVRFSVSRDGRWIAGIESTKHSLWIFSVDMNRAVLSDWLPSRSFLHSIGMEELVSVDCKDLQIYWCDSDAVAWYSLSYSFLLLVDMQGNCAYLSSQTCLLYSECDGLRWIEQEGVYCMYKASKPLYDLQNLGNTEDITLLYSCFENFEGRTRDSDEKRIQFYQLVHLLFSKSFSLLQIVETILDHMVVEEWNVTRQKKLLKLASFCIAYQGSYQHHSKLTQLADQLSVVCRTLRLLNCVRRQCDLPITFAQSREMSGDKLVDRISRYGYHEKALSIAIYLGIDPSIPLIRWAKQEMLQCLPKEAAMNTEIQDRELMESNVMEKIVRRLEYFMEEYQMAAPPFTDIALIAWKLDLPNLAIWLTQKEQRMYKKVPLLLMQNKEQDALKAAAEDGDPELLQGVFIRLRQRHTPAEMFEFFRSNSDQLKDAIRLYAAFLRRHAILEEWNSFMLSFGLRPCFAMLPQAHLSLQRTAQRKKTLEWLSVQMNRSAKRSPWLAWSLKNESKMLDLAGELEQTWKLEESSLKISSISHFLVSVAEQSVHISPSVRRDCLYRLKHQFKIPERRFIYNCLQGMANIGDFEGMLILGSERHPPQTGWMPFIEICLRYGRLSEANQFIKLIKEPQERALALAKAGYGKEAAELAMKWKNQRLLQQIYELIPQSSA</sequence>
<dbReference type="Pfam" id="PF04841">
    <property type="entry name" value="Vps16_N"/>
    <property type="match status" value="1"/>
</dbReference>
<dbReference type="GO" id="GO:0003779">
    <property type="term" value="F:actin binding"/>
    <property type="evidence" value="ECO:0007669"/>
    <property type="project" value="TreeGrafter"/>
</dbReference>
<feature type="domain" description="Vps16 C-terminal" evidence="3">
    <location>
        <begin position="628"/>
        <end position="945"/>
    </location>
</feature>
<dbReference type="InterPro" id="IPR016534">
    <property type="entry name" value="VPS16"/>
</dbReference>
<comment type="similarity">
    <text evidence="1 2">Belongs to the VPS16 family.</text>
</comment>
<comment type="caution">
    <text evidence="5">The sequence shown here is derived from an EMBL/GenBank/DDBJ whole genome shotgun (WGS) entry which is preliminary data.</text>
</comment>
<evidence type="ECO:0000259" key="4">
    <source>
        <dbReference type="Pfam" id="PF04841"/>
    </source>
</evidence>
<dbReference type="InterPro" id="IPR006926">
    <property type="entry name" value="Vps16_N"/>
</dbReference>
<dbReference type="GO" id="GO:0042144">
    <property type="term" value="P:vacuole fusion, non-autophagic"/>
    <property type="evidence" value="ECO:0007669"/>
    <property type="project" value="TreeGrafter"/>
</dbReference>